<dbReference type="InterPro" id="IPR003137">
    <property type="entry name" value="PA_domain"/>
</dbReference>
<evidence type="ECO:0000259" key="9">
    <source>
        <dbReference type="Pfam" id="PF00082"/>
    </source>
</evidence>
<dbReference type="InterPro" id="IPR034197">
    <property type="entry name" value="Peptidases_S8_3"/>
</dbReference>
<dbReference type="Gene3D" id="3.40.50.200">
    <property type="entry name" value="Peptidase S8/S53 domain"/>
    <property type="match status" value="1"/>
</dbReference>
<dbReference type="InterPro" id="IPR045051">
    <property type="entry name" value="SBT"/>
</dbReference>
<dbReference type="InterPro" id="IPR036852">
    <property type="entry name" value="Peptidase_S8/S53_dom_sf"/>
</dbReference>
<keyword evidence="3 8" id="KW-0732">Signal</keyword>
<dbReference type="FunFam" id="3.30.70.80:FF:000002">
    <property type="entry name" value="Subtilisin-like protease SBT5.3"/>
    <property type="match status" value="1"/>
</dbReference>
<dbReference type="Pfam" id="PF05922">
    <property type="entry name" value="Inhibitor_I9"/>
    <property type="match status" value="1"/>
</dbReference>
<evidence type="ECO:0000259" key="11">
    <source>
        <dbReference type="Pfam" id="PF05922"/>
    </source>
</evidence>
<dbReference type="CDD" id="cd02120">
    <property type="entry name" value="PA_subtilisin_like"/>
    <property type="match status" value="1"/>
</dbReference>
<evidence type="ECO:0000259" key="10">
    <source>
        <dbReference type="Pfam" id="PF02225"/>
    </source>
</evidence>
<dbReference type="Proteomes" id="UP001151287">
    <property type="component" value="Unassembled WGS sequence"/>
</dbReference>
<evidence type="ECO:0000313" key="14">
    <source>
        <dbReference type="Proteomes" id="UP001151287"/>
    </source>
</evidence>
<dbReference type="InterPro" id="IPR041469">
    <property type="entry name" value="Subtilisin-like_FN3"/>
</dbReference>
<dbReference type="Gene3D" id="3.50.30.30">
    <property type="match status" value="1"/>
</dbReference>
<feature type="domain" description="PA" evidence="10">
    <location>
        <begin position="396"/>
        <end position="470"/>
    </location>
</feature>
<proteinExistence type="inferred from homology"/>
<feature type="active site" description="Charge relay system" evidence="6 7">
    <location>
        <position position="554"/>
    </location>
</feature>
<feature type="chain" id="PRO_5040251323" description="Subtilisin-like protease" evidence="8">
    <location>
        <begin position="23"/>
        <end position="767"/>
    </location>
</feature>
<dbReference type="InterPro" id="IPR000209">
    <property type="entry name" value="Peptidase_S8/S53_dom"/>
</dbReference>
<evidence type="ECO:0000256" key="4">
    <source>
        <dbReference type="ARBA" id="ARBA00022801"/>
    </source>
</evidence>
<keyword evidence="14" id="KW-1185">Reference proteome</keyword>
<evidence type="ECO:0000256" key="3">
    <source>
        <dbReference type="ARBA" id="ARBA00022729"/>
    </source>
</evidence>
<dbReference type="AlphaFoldDB" id="A0A9Q0CV79"/>
<protein>
    <recommendedName>
        <fullName evidence="15">Subtilisin-like protease</fullName>
    </recommendedName>
</protein>
<reference evidence="13" key="1">
    <citation type="journal article" date="2022" name="Cell">
        <title>Repeat-based holocentromeres influence genome architecture and karyotype evolution.</title>
        <authorList>
            <person name="Hofstatter P.G."/>
            <person name="Thangavel G."/>
            <person name="Lux T."/>
            <person name="Neumann P."/>
            <person name="Vondrak T."/>
            <person name="Novak P."/>
            <person name="Zhang M."/>
            <person name="Costa L."/>
            <person name="Castellani M."/>
            <person name="Scott A."/>
            <person name="Toegelov H."/>
            <person name="Fuchs J."/>
            <person name="Mata-Sucre Y."/>
            <person name="Dias Y."/>
            <person name="Vanzela A.L.L."/>
            <person name="Huettel B."/>
            <person name="Almeida C.C.S."/>
            <person name="Simkova H."/>
            <person name="Souza G."/>
            <person name="Pedrosa-Harand A."/>
            <person name="Macas J."/>
            <person name="Mayer K.F.X."/>
            <person name="Houben A."/>
            <person name="Marques A."/>
        </authorList>
    </citation>
    <scope>NUCLEOTIDE SEQUENCE</scope>
    <source>
        <strain evidence="13">RhyBre1mFocal</strain>
    </source>
</reference>
<dbReference type="GO" id="GO:0004252">
    <property type="term" value="F:serine-type endopeptidase activity"/>
    <property type="evidence" value="ECO:0007669"/>
    <property type="project" value="UniProtKB-UniRule"/>
</dbReference>
<gene>
    <name evidence="13" type="ORF">LUZ63_000529</name>
</gene>
<dbReference type="FunFam" id="2.60.40.2310:FF:000001">
    <property type="entry name" value="Subtilisin-like protease SBT1.5"/>
    <property type="match status" value="1"/>
</dbReference>
<organism evidence="13 14">
    <name type="scientific">Rhynchospora breviuscula</name>
    <dbReference type="NCBI Taxonomy" id="2022672"/>
    <lineage>
        <taxon>Eukaryota</taxon>
        <taxon>Viridiplantae</taxon>
        <taxon>Streptophyta</taxon>
        <taxon>Embryophyta</taxon>
        <taxon>Tracheophyta</taxon>
        <taxon>Spermatophyta</taxon>
        <taxon>Magnoliopsida</taxon>
        <taxon>Liliopsida</taxon>
        <taxon>Poales</taxon>
        <taxon>Cyperaceae</taxon>
        <taxon>Cyperoideae</taxon>
        <taxon>Rhynchosporeae</taxon>
        <taxon>Rhynchospora</taxon>
    </lineage>
</organism>
<dbReference type="Gene3D" id="3.30.70.80">
    <property type="entry name" value="Peptidase S8 propeptide/proteinase inhibitor I9"/>
    <property type="match status" value="1"/>
</dbReference>
<dbReference type="OrthoDB" id="206201at2759"/>
<evidence type="ECO:0000256" key="5">
    <source>
        <dbReference type="ARBA" id="ARBA00022825"/>
    </source>
</evidence>
<dbReference type="InterPro" id="IPR037045">
    <property type="entry name" value="S8pro/Inhibitor_I9_sf"/>
</dbReference>
<dbReference type="PRINTS" id="PR00723">
    <property type="entry name" value="SUBTILISIN"/>
</dbReference>
<dbReference type="InterPro" id="IPR023828">
    <property type="entry name" value="Peptidase_S8_Ser-AS"/>
</dbReference>
<keyword evidence="5 7" id="KW-0720">Serine protease</keyword>
<evidence type="ECO:0000256" key="7">
    <source>
        <dbReference type="PROSITE-ProRule" id="PRU01240"/>
    </source>
</evidence>
<dbReference type="InterPro" id="IPR010259">
    <property type="entry name" value="S8pro/Inhibitor_I9"/>
</dbReference>
<feature type="domain" description="Peptidase S8/S53" evidence="9">
    <location>
        <begin position="137"/>
        <end position="613"/>
    </location>
</feature>
<name>A0A9Q0CV79_9POAL</name>
<evidence type="ECO:0000313" key="13">
    <source>
        <dbReference type="EMBL" id="KAJ1700750.1"/>
    </source>
</evidence>
<comment type="similarity">
    <text evidence="1 7">Belongs to the peptidase S8 family.</text>
</comment>
<dbReference type="PROSITE" id="PS51892">
    <property type="entry name" value="SUBTILASE"/>
    <property type="match status" value="1"/>
</dbReference>
<dbReference type="FunFam" id="3.40.50.200:FF:000006">
    <property type="entry name" value="Subtilisin-like protease SBT1.5"/>
    <property type="match status" value="1"/>
</dbReference>
<dbReference type="Pfam" id="PF17766">
    <property type="entry name" value="fn3_6"/>
    <property type="match status" value="1"/>
</dbReference>
<comment type="caution">
    <text evidence="13">The sequence shown here is derived from an EMBL/GenBank/DDBJ whole genome shotgun (WGS) entry which is preliminary data.</text>
</comment>
<dbReference type="FunFam" id="3.50.30.30:FF:000005">
    <property type="entry name" value="subtilisin-like protease SBT1.5"/>
    <property type="match status" value="1"/>
</dbReference>
<dbReference type="Gene3D" id="2.60.40.2310">
    <property type="match status" value="1"/>
</dbReference>
<dbReference type="PROSITE" id="PS00138">
    <property type="entry name" value="SUBTILASE_SER"/>
    <property type="match status" value="1"/>
</dbReference>
<evidence type="ECO:0000256" key="2">
    <source>
        <dbReference type="ARBA" id="ARBA00022670"/>
    </source>
</evidence>
<evidence type="ECO:0000256" key="6">
    <source>
        <dbReference type="PIRSR" id="PIRSR615500-1"/>
    </source>
</evidence>
<dbReference type="Pfam" id="PF00082">
    <property type="entry name" value="Peptidase_S8"/>
    <property type="match status" value="1"/>
</dbReference>
<feature type="signal peptide" evidence="8">
    <location>
        <begin position="1"/>
        <end position="22"/>
    </location>
</feature>
<dbReference type="CDD" id="cd04852">
    <property type="entry name" value="Peptidases_S8_3"/>
    <property type="match status" value="1"/>
</dbReference>
<dbReference type="InterPro" id="IPR015500">
    <property type="entry name" value="Peptidase_S8_subtilisin-rel"/>
</dbReference>
<feature type="domain" description="Inhibitor I9" evidence="11">
    <location>
        <begin position="26"/>
        <end position="111"/>
    </location>
</feature>
<dbReference type="Pfam" id="PF02225">
    <property type="entry name" value="PA"/>
    <property type="match status" value="1"/>
</dbReference>
<evidence type="ECO:0000259" key="12">
    <source>
        <dbReference type="Pfam" id="PF17766"/>
    </source>
</evidence>
<sequence>MKGRRLTSLVWILIFTIIQVSAAKKSYIVYLGSHQHGSDATSEDYVRAKNSHYKFLESYVGSEGKARDAIIYSYTKSINGFAATLEEKEAEDIAKHPAVVSVFPETIYKLQTTRSWSFLDMDVPENRGSILTQANIGRNVIIATLDTGVWPESKSFSDEGMGPIPSKWRGFCDNSTKFGVPCNNKLIGAQYFNKGLLASNPEEDDVNSARDTEGHGTHTLSTAAGAFVPGATSFGYANGTARGGAPGAHVAAYKVCQSRGCSGVDILAGFDTALHDNVDIISVSLSAGPAYYGGTNFLDNEIALGSLHAAAMGITVVCSAGNDGPDTMTVGNVAPWVITVGASTIDRDFPSYVKLGNEKLIKGASQATTSLPQNQMYTVINGSDAAAPGVNTDLAASCNTSSLDPEKVKGKIVVCLDNMEMPRILMGMTVKDAGGAGMVLINNAYWGDSIVSDPHVLPATMIPYRDGATLYSYMKSTKNPLANISPKTTKIGVQAPAMADFSSRGPSYPTPEILKPDVTAPGVDILAAFTEFISPTGIVEDERRTPFYLLSGTSMSCPHVSGLAGQLKSVHPDWSFSAIKSALMTSATIKDNRYMPMRDHSGAKATPLAYGNGHIRPNRAAHPGLVYDNTIENYLSFLCTLGYNSTNLSGLINKPFVCPSKPIKLENLNYPSISVRALNKSTVVTRTLKNVGPPGTYKVRVKAPSGVGVSVRPSSLSFSKVGDERIFTVALTSQIKNENERGFKFGRLVWTNEIHQVSSSIAVNVVA</sequence>
<dbReference type="SUPFAM" id="SSF52743">
    <property type="entry name" value="Subtilisin-like"/>
    <property type="match status" value="1"/>
</dbReference>
<dbReference type="EMBL" id="JAMQYH010000001">
    <property type="protein sequence ID" value="KAJ1700750.1"/>
    <property type="molecule type" value="Genomic_DNA"/>
</dbReference>
<accession>A0A9Q0CV79</accession>
<evidence type="ECO:0000256" key="1">
    <source>
        <dbReference type="ARBA" id="ARBA00011073"/>
    </source>
</evidence>
<dbReference type="GO" id="GO:0006508">
    <property type="term" value="P:proteolysis"/>
    <property type="evidence" value="ECO:0007669"/>
    <property type="project" value="UniProtKB-KW"/>
</dbReference>
<feature type="active site" description="Charge relay system" evidence="6 7">
    <location>
        <position position="146"/>
    </location>
</feature>
<keyword evidence="2 7" id="KW-0645">Protease</keyword>
<dbReference type="PANTHER" id="PTHR10795">
    <property type="entry name" value="PROPROTEIN CONVERTASE SUBTILISIN/KEXIN"/>
    <property type="match status" value="1"/>
</dbReference>
<evidence type="ECO:0008006" key="15">
    <source>
        <dbReference type="Google" id="ProtNLM"/>
    </source>
</evidence>
<feature type="active site" description="Charge relay system" evidence="6 7">
    <location>
        <position position="215"/>
    </location>
</feature>
<keyword evidence="4 7" id="KW-0378">Hydrolase</keyword>
<evidence type="ECO:0000256" key="8">
    <source>
        <dbReference type="SAM" id="SignalP"/>
    </source>
</evidence>
<feature type="domain" description="Subtilisin-like protease fibronectin type-III" evidence="12">
    <location>
        <begin position="667"/>
        <end position="763"/>
    </location>
</feature>